<dbReference type="InterPro" id="IPR003667">
    <property type="entry name" value="NqrDE/RnfAE"/>
</dbReference>
<dbReference type="eggNOG" id="COG4657">
    <property type="taxonomic scope" value="Bacteria"/>
</dbReference>
<feature type="transmembrane region" description="Helical" evidence="8">
    <location>
        <begin position="163"/>
        <end position="181"/>
    </location>
</feature>
<feature type="transmembrane region" description="Helical" evidence="8">
    <location>
        <begin position="35"/>
        <end position="54"/>
    </location>
</feature>
<dbReference type="PANTHER" id="PTHR30335:SF0">
    <property type="entry name" value="ION-TRANSLOCATING OXIDOREDUCTASE COMPLEX SUBUNIT A"/>
    <property type="match status" value="1"/>
</dbReference>
<feature type="transmembrane region" description="Helical" evidence="8">
    <location>
        <begin position="123"/>
        <end position="142"/>
    </location>
</feature>
<evidence type="ECO:0000313" key="10">
    <source>
        <dbReference type="Proteomes" id="UP000015503"/>
    </source>
</evidence>
<feature type="transmembrane region" description="Helical" evidence="8">
    <location>
        <begin position="6"/>
        <end position="23"/>
    </location>
</feature>
<keyword evidence="7 8" id="KW-0472">Membrane</keyword>
<dbReference type="InterPro" id="IPR050133">
    <property type="entry name" value="NqrDE/RnfAE_oxidrdctase"/>
</dbReference>
<feature type="transmembrane region" description="Helical" evidence="8">
    <location>
        <begin position="99"/>
        <end position="117"/>
    </location>
</feature>
<dbReference type="PIRSF" id="PIRSF006102">
    <property type="entry name" value="NQR_DE"/>
    <property type="match status" value="1"/>
</dbReference>
<dbReference type="PATRIC" id="fig|1245471.3.peg.1596"/>
<proteinExistence type="predicted"/>
<evidence type="ECO:0000256" key="7">
    <source>
        <dbReference type="ARBA" id="ARBA00023136"/>
    </source>
</evidence>
<dbReference type="GO" id="GO:0005886">
    <property type="term" value="C:plasma membrane"/>
    <property type="evidence" value="ECO:0007669"/>
    <property type="project" value="TreeGrafter"/>
</dbReference>
<dbReference type="OrthoDB" id="9803631at2"/>
<dbReference type="Pfam" id="PF02508">
    <property type="entry name" value="Rnf-Nqr"/>
    <property type="match status" value="1"/>
</dbReference>
<dbReference type="PANTHER" id="PTHR30335">
    <property type="entry name" value="INTEGRAL MEMBRANE PROTEIN OF SOXR-REDUCING COMPLEX"/>
    <property type="match status" value="1"/>
</dbReference>
<keyword evidence="4 8" id="KW-0812">Transmembrane</keyword>
<evidence type="ECO:0000256" key="3">
    <source>
        <dbReference type="ARBA" id="ARBA00022519"/>
    </source>
</evidence>
<gene>
    <name evidence="9" type="ORF">PCA10_15770</name>
</gene>
<dbReference type="Proteomes" id="UP000015503">
    <property type="component" value="Chromosome"/>
</dbReference>
<evidence type="ECO:0000256" key="1">
    <source>
        <dbReference type="ARBA" id="ARBA00004127"/>
    </source>
</evidence>
<keyword evidence="2" id="KW-0813">Transport</keyword>
<name>S6BE15_METRE</name>
<keyword evidence="3" id="KW-1003">Cell membrane</keyword>
<keyword evidence="3" id="KW-0997">Cell inner membrane</keyword>
<dbReference type="STRING" id="1245471.PCA10_15770"/>
<dbReference type="RefSeq" id="WP_016491511.1">
    <property type="nucleotide sequence ID" value="NC_021499.1"/>
</dbReference>
<dbReference type="KEGG" id="pre:PCA10_15770"/>
<dbReference type="AlphaFoldDB" id="S6BE15"/>
<evidence type="ECO:0000256" key="6">
    <source>
        <dbReference type="ARBA" id="ARBA00022989"/>
    </source>
</evidence>
<organism evidence="9 10">
    <name type="scientific">Metapseudomonas resinovorans NBRC 106553</name>
    <dbReference type="NCBI Taxonomy" id="1245471"/>
    <lineage>
        <taxon>Bacteria</taxon>
        <taxon>Pseudomonadati</taxon>
        <taxon>Pseudomonadota</taxon>
        <taxon>Gammaproteobacteria</taxon>
        <taxon>Pseudomonadales</taxon>
        <taxon>Pseudomonadaceae</taxon>
        <taxon>Metapseudomonas</taxon>
    </lineage>
</organism>
<accession>S6BE15</accession>
<protein>
    <recommendedName>
        <fullName evidence="11">Electron transport complex protein RnfA</fullName>
    </recommendedName>
</protein>
<evidence type="ECO:0000256" key="8">
    <source>
        <dbReference type="SAM" id="Phobius"/>
    </source>
</evidence>
<comment type="subcellular location">
    <subcellularLocation>
        <location evidence="1">Endomembrane system</location>
        <topology evidence="1">Multi-pass membrane protein</topology>
    </subcellularLocation>
</comment>
<keyword evidence="10" id="KW-1185">Reference proteome</keyword>
<evidence type="ECO:0008006" key="11">
    <source>
        <dbReference type="Google" id="ProtNLM"/>
    </source>
</evidence>
<dbReference type="HOGENOM" id="CLU_095255_1_0_6"/>
<evidence type="ECO:0000313" key="9">
    <source>
        <dbReference type="EMBL" id="BAN47309.1"/>
    </source>
</evidence>
<sequence>MTDFLFALLGAALVNNLVLGLPFGADSLRQPRSRALALAGGAVIALATPLAWLLEHLLLAPLELGAVRLFIFLPLLAPLAWLSLRLLARLRPALARDGLWPLLVVNGAALGAMLLGAAGSFPVALGMGLGGGLGFWLVLSLFDDLLRQVDESLVPAAFRGAPLLLVCAGLMGLALLGFNGMGAQ</sequence>
<reference evidence="9 10" key="1">
    <citation type="journal article" date="2013" name="Genome Announc.">
        <title>Complete Genome Sequence of the Carbazole Degrader Pseudomonas resinovorans Strain CA10 (NBRC 106553).</title>
        <authorList>
            <person name="Shintani M."/>
            <person name="Hosoyama A."/>
            <person name="Ohji S."/>
            <person name="Tsuchikane K."/>
            <person name="Takarada H."/>
            <person name="Yamazoe A."/>
            <person name="Fujita N."/>
            <person name="Nojiri H."/>
        </authorList>
    </citation>
    <scope>NUCLEOTIDE SEQUENCE [LARGE SCALE GENOMIC DNA]</scope>
    <source>
        <strain evidence="9 10">NBRC 106553</strain>
    </source>
</reference>
<dbReference type="EMBL" id="AP013068">
    <property type="protein sequence ID" value="BAN47309.1"/>
    <property type="molecule type" value="Genomic_DNA"/>
</dbReference>
<evidence type="ECO:0000256" key="5">
    <source>
        <dbReference type="ARBA" id="ARBA00022967"/>
    </source>
</evidence>
<dbReference type="GO" id="GO:0012505">
    <property type="term" value="C:endomembrane system"/>
    <property type="evidence" value="ECO:0007669"/>
    <property type="project" value="UniProtKB-SubCell"/>
</dbReference>
<evidence type="ECO:0000256" key="2">
    <source>
        <dbReference type="ARBA" id="ARBA00022448"/>
    </source>
</evidence>
<evidence type="ECO:0000256" key="4">
    <source>
        <dbReference type="ARBA" id="ARBA00022692"/>
    </source>
</evidence>
<feature type="transmembrane region" description="Helical" evidence="8">
    <location>
        <begin position="66"/>
        <end position="87"/>
    </location>
</feature>
<keyword evidence="5" id="KW-1278">Translocase</keyword>
<keyword evidence="6 8" id="KW-1133">Transmembrane helix</keyword>